<dbReference type="GO" id="GO:0006506">
    <property type="term" value="P:GPI anchor biosynthetic process"/>
    <property type="evidence" value="ECO:0007669"/>
    <property type="project" value="TreeGrafter"/>
</dbReference>
<evidence type="ECO:0000313" key="4">
    <source>
        <dbReference type="Proteomes" id="UP000603453"/>
    </source>
</evidence>
<dbReference type="AlphaFoldDB" id="A0A8H7UWZ5"/>
<keyword evidence="1" id="KW-0472">Membrane</keyword>
<dbReference type="GO" id="GO:0000030">
    <property type="term" value="F:mannosyltransferase activity"/>
    <property type="evidence" value="ECO:0007669"/>
    <property type="project" value="TreeGrafter"/>
</dbReference>
<keyword evidence="1" id="KW-0812">Transmembrane</keyword>
<proteinExistence type="predicted"/>
<protein>
    <submittedName>
        <fullName evidence="3">Uncharacterized protein</fullName>
    </submittedName>
</protein>
<name>A0A8H7UWZ5_9FUNG</name>
<dbReference type="EMBL" id="JAEPRD010000176">
    <property type="protein sequence ID" value="KAG2195188.1"/>
    <property type="molecule type" value="Genomic_DNA"/>
</dbReference>
<reference evidence="3" key="1">
    <citation type="submission" date="2020-12" db="EMBL/GenBank/DDBJ databases">
        <title>Metabolic potential, ecology and presence of endohyphal bacteria is reflected in genomic diversity of Mucoromycotina.</title>
        <authorList>
            <person name="Muszewska A."/>
            <person name="Okrasinska A."/>
            <person name="Steczkiewicz K."/>
            <person name="Drgas O."/>
            <person name="Orlowska M."/>
            <person name="Perlinska-Lenart U."/>
            <person name="Aleksandrzak-Piekarczyk T."/>
            <person name="Szatraj K."/>
            <person name="Zielenkiewicz U."/>
            <person name="Pilsyk S."/>
            <person name="Malc E."/>
            <person name="Mieczkowski P."/>
            <person name="Kruszewska J.S."/>
            <person name="Biernat P."/>
            <person name="Pawlowska J."/>
        </authorList>
    </citation>
    <scope>NUCLEOTIDE SEQUENCE</scope>
    <source>
        <strain evidence="3">WA0000017839</strain>
    </source>
</reference>
<dbReference type="GO" id="GO:0005789">
    <property type="term" value="C:endoplasmic reticulum membrane"/>
    <property type="evidence" value="ECO:0007669"/>
    <property type="project" value="TreeGrafter"/>
</dbReference>
<keyword evidence="2" id="KW-0732">Signal</keyword>
<evidence type="ECO:0000256" key="2">
    <source>
        <dbReference type="SAM" id="SignalP"/>
    </source>
</evidence>
<accession>A0A8H7UWZ5</accession>
<evidence type="ECO:0000256" key="1">
    <source>
        <dbReference type="SAM" id="Phobius"/>
    </source>
</evidence>
<dbReference type="Proteomes" id="UP000603453">
    <property type="component" value="Unassembled WGS sequence"/>
</dbReference>
<keyword evidence="1" id="KW-1133">Transmembrane helix</keyword>
<feature type="transmembrane region" description="Helical" evidence="1">
    <location>
        <begin position="153"/>
        <end position="175"/>
    </location>
</feature>
<dbReference type="InterPro" id="IPR019433">
    <property type="entry name" value="GPI_ManTrfase_II_coact_Pga1"/>
</dbReference>
<dbReference type="Pfam" id="PF10333">
    <property type="entry name" value="Pga1"/>
    <property type="match status" value="1"/>
</dbReference>
<keyword evidence="4" id="KW-1185">Reference proteome</keyword>
<organism evidence="3 4">
    <name type="scientific">Mucor saturninus</name>
    <dbReference type="NCBI Taxonomy" id="64648"/>
    <lineage>
        <taxon>Eukaryota</taxon>
        <taxon>Fungi</taxon>
        <taxon>Fungi incertae sedis</taxon>
        <taxon>Mucoromycota</taxon>
        <taxon>Mucoromycotina</taxon>
        <taxon>Mucoromycetes</taxon>
        <taxon>Mucorales</taxon>
        <taxon>Mucorineae</taxon>
        <taxon>Mucoraceae</taxon>
        <taxon>Mucor</taxon>
    </lineage>
</organism>
<feature type="chain" id="PRO_5034576345" evidence="2">
    <location>
        <begin position="20"/>
        <end position="187"/>
    </location>
</feature>
<dbReference type="PANTHER" id="PTHR28022">
    <property type="entry name" value="GPI MANNOSYLTRANSFERASE 2 SUBUNIT PGA1"/>
    <property type="match status" value="1"/>
</dbReference>
<sequence>MKFFFGLILIAACVGTSFANTEKLILEARLDNTQGLCDGEIHRFSLMPPYTQTRQSLIPQSAMNPGSSQQFQLDDLKDGSNYEIRISYPAITPADFNLDIIQACKTKDNTLSYILDVSAVYTGVSHIKGRESSPVIYDLVLENLYAGFLFYQVYKIVIAILSVLVLGHLVIIPAVKDLITKDMHCKM</sequence>
<dbReference type="OrthoDB" id="3360032at2759"/>
<feature type="signal peptide" evidence="2">
    <location>
        <begin position="1"/>
        <end position="19"/>
    </location>
</feature>
<evidence type="ECO:0000313" key="3">
    <source>
        <dbReference type="EMBL" id="KAG2195188.1"/>
    </source>
</evidence>
<gene>
    <name evidence="3" type="ORF">INT47_006719</name>
</gene>
<comment type="caution">
    <text evidence="3">The sequence shown here is derived from an EMBL/GenBank/DDBJ whole genome shotgun (WGS) entry which is preliminary data.</text>
</comment>
<dbReference type="PANTHER" id="PTHR28022:SF1">
    <property type="entry name" value="GPI MANNOSYLTRANSFERASE 2 SUBUNIT PGA1"/>
    <property type="match status" value="1"/>
</dbReference>
<dbReference type="GO" id="GO:0031501">
    <property type="term" value="C:mannosyltransferase complex"/>
    <property type="evidence" value="ECO:0007669"/>
    <property type="project" value="TreeGrafter"/>
</dbReference>